<protein>
    <submittedName>
        <fullName evidence="1">Uncharacterized protein</fullName>
    </submittedName>
</protein>
<comment type="caution">
    <text evidence="1">The sequence shown here is derived from an EMBL/GenBank/DDBJ whole genome shotgun (WGS) entry which is preliminary data.</text>
</comment>
<reference evidence="1" key="2">
    <citation type="journal article" date="2022" name="New Phytol.">
        <title>Evolutionary transition to the ectomycorrhizal habit in the genomes of a hyperdiverse lineage of mushroom-forming fungi.</title>
        <authorList>
            <person name="Looney B."/>
            <person name="Miyauchi S."/>
            <person name="Morin E."/>
            <person name="Drula E."/>
            <person name="Courty P.E."/>
            <person name="Kohler A."/>
            <person name="Kuo A."/>
            <person name="LaButti K."/>
            <person name="Pangilinan J."/>
            <person name="Lipzen A."/>
            <person name="Riley R."/>
            <person name="Andreopoulos W."/>
            <person name="He G."/>
            <person name="Johnson J."/>
            <person name="Nolan M."/>
            <person name="Tritt A."/>
            <person name="Barry K.W."/>
            <person name="Grigoriev I.V."/>
            <person name="Nagy L.G."/>
            <person name="Hibbett D."/>
            <person name="Henrissat B."/>
            <person name="Matheny P.B."/>
            <person name="Labbe J."/>
            <person name="Martin F.M."/>
        </authorList>
    </citation>
    <scope>NUCLEOTIDE SEQUENCE</scope>
    <source>
        <strain evidence="1">FP105234-sp</strain>
    </source>
</reference>
<accession>A0ACB8RH00</accession>
<keyword evidence="2" id="KW-1185">Reference proteome</keyword>
<evidence type="ECO:0000313" key="1">
    <source>
        <dbReference type="EMBL" id="KAI0042981.1"/>
    </source>
</evidence>
<sequence>MATALPDTIPEPDSAMPDSDAPGNHPMWGTSRPSKQWETPDEDIYRAARSANRLSIVHDLQFRHLLHLHTDLVITEKPDLMKRDMLALRDLHETANEAAELYEDLTKQRWHDEAHGQDQVVCLASRAATEMLHGLTNQIQANGFDLKDVRVIVKRSSAWQSTKAALSLQNPNVIWVDEFSSQINSVVKFYFGAAPVLARVADAADFLIRTLKTEEMYEIVKLLHCADVLDMQELLLSPSTSSWTAHYWGYKGLLKASTGLRRLADDWDGTLLAGKMPGTFVLPDPRSRAVVLQYLSDPNFWEGLKRLCMHLKPLAMAASIVNMPNSCSPDRVLITLHWLSYQYFEMRINNPTDNHIPLIISAIDSVWASCDQDLYIAALGLHPFHKTEEDHELQLVSNTEFRNICIRLYPRLMGEAPPAKFFQDLDAWIFPVYDGMARREVDEIELLRAPSKFAHRSAKLQGKYPDALRIYDIAYRRHEPLSAFQRFTYRVLSVPAIAVPFTDATFDALSAQLYPFIRRGEMSEILKRTLARILSLPSTPPDDNQVPTASTLQEIIQRFDPGLLSNNGAGEQVPLRGKEVYRSLLLRFKFGPAVEHAFKQEMAWHDLLALGSIGSWFDPEDEELETIMGWSSEAESDDEACEEVELDA</sequence>
<reference evidence="1" key="1">
    <citation type="submission" date="2021-02" db="EMBL/GenBank/DDBJ databases">
        <authorList>
            <consortium name="DOE Joint Genome Institute"/>
            <person name="Ahrendt S."/>
            <person name="Looney B.P."/>
            <person name="Miyauchi S."/>
            <person name="Morin E."/>
            <person name="Drula E."/>
            <person name="Courty P.E."/>
            <person name="Chicoki N."/>
            <person name="Fauchery L."/>
            <person name="Kohler A."/>
            <person name="Kuo A."/>
            <person name="Labutti K."/>
            <person name="Pangilinan J."/>
            <person name="Lipzen A."/>
            <person name="Riley R."/>
            <person name="Andreopoulos W."/>
            <person name="He G."/>
            <person name="Johnson J."/>
            <person name="Barry K.W."/>
            <person name="Grigoriev I.V."/>
            <person name="Nagy L."/>
            <person name="Hibbett D."/>
            <person name="Henrissat B."/>
            <person name="Matheny P.B."/>
            <person name="Labbe J."/>
            <person name="Martin F."/>
        </authorList>
    </citation>
    <scope>NUCLEOTIDE SEQUENCE</scope>
    <source>
        <strain evidence="1">FP105234-sp</strain>
    </source>
</reference>
<dbReference type="Proteomes" id="UP000814033">
    <property type="component" value="Unassembled WGS sequence"/>
</dbReference>
<gene>
    <name evidence="1" type="ORF">FA95DRAFT_1575398</name>
</gene>
<evidence type="ECO:0000313" key="2">
    <source>
        <dbReference type="Proteomes" id="UP000814033"/>
    </source>
</evidence>
<name>A0ACB8RH00_9AGAM</name>
<dbReference type="EMBL" id="MU276038">
    <property type="protein sequence ID" value="KAI0042981.1"/>
    <property type="molecule type" value="Genomic_DNA"/>
</dbReference>
<proteinExistence type="predicted"/>
<organism evidence="1 2">
    <name type="scientific">Auriscalpium vulgare</name>
    <dbReference type="NCBI Taxonomy" id="40419"/>
    <lineage>
        <taxon>Eukaryota</taxon>
        <taxon>Fungi</taxon>
        <taxon>Dikarya</taxon>
        <taxon>Basidiomycota</taxon>
        <taxon>Agaricomycotina</taxon>
        <taxon>Agaricomycetes</taxon>
        <taxon>Russulales</taxon>
        <taxon>Auriscalpiaceae</taxon>
        <taxon>Auriscalpium</taxon>
    </lineage>
</organism>